<comment type="caution">
    <text evidence="2">The sequence shown here is derived from an EMBL/GenBank/DDBJ whole genome shotgun (WGS) entry which is preliminary data.</text>
</comment>
<organism evidence="2 3">
    <name type="scientific">Dyella halodurans</name>
    <dbReference type="NCBI Taxonomy" id="1920171"/>
    <lineage>
        <taxon>Bacteria</taxon>
        <taxon>Pseudomonadati</taxon>
        <taxon>Pseudomonadota</taxon>
        <taxon>Gammaproteobacteria</taxon>
        <taxon>Lysobacterales</taxon>
        <taxon>Rhodanobacteraceae</taxon>
        <taxon>Dyella</taxon>
    </lineage>
</organism>
<feature type="transmembrane region" description="Helical" evidence="1">
    <location>
        <begin position="140"/>
        <end position="161"/>
    </location>
</feature>
<dbReference type="EMBL" id="JBHSGA010000011">
    <property type="protein sequence ID" value="MFC4526146.1"/>
    <property type="molecule type" value="Genomic_DNA"/>
</dbReference>
<evidence type="ECO:0000313" key="3">
    <source>
        <dbReference type="Proteomes" id="UP001595961"/>
    </source>
</evidence>
<dbReference type="RefSeq" id="WP_323134935.1">
    <property type="nucleotide sequence ID" value="NZ_CP064028.1"/>
</dbReference>
<keyword evidence="3" id="KW-1185">Reference proteome</keyword>
<feature type="transmembrane region" description="Helical" evidence="1">
    <location>
        <begin position="36"/>
        <end position="58"/>
    </location>
</feature>
<dbReference type="InterPro" id="IPR058247">
    <property type="entry name" value="DUF1453"/>
</dbReference>
<keyword evidence="1" id="KW-0812">Transmembrane</keyword>
<gene>
    <name evidence="2" type="ORF">ACFO5W_05795</name>
</gene>
<dbReference type="Pfam" id="PF07301">
    <property type="entry name" value="DUF1453"/>
    <property type="match status" value="1"/>
</dbReference>
<dbReference type="Proteomes" id="UP001595961">
    <property type="component" value="Unassembled WGS sequence"/>
</dbReference>
<name>A0ABV9BZR4_9GAMM</name>
<sequence>MAPTAIPFIMLPLMAFAVWRRVRGSFGRQPIRRQRMTVRIAFFAVLGVALALGGLHNLRLLEGLLGGALGGALLGLVGLRLTRFERDANGADAYLPNPWIGGLLTVLLLARLGWRYAVLMPQLQDPALANAAPAFGNSPLTLAVFGLLIGYYITYFAGLLVHHRRFERSQAAATARS</sequence>
<feature type="transmembrane region" description="Helical" evidence="1">
    <location>
        <begin position="94"/>
        <end position="114"/>
    </location>
</feature>
<evidence type="ECO:0000256" key="1">
    <source>
        <dbReference type="SAM" id="Phobius"/>
    </source>
</evidence>
<reference evidence="3" key="1">
    <citation type="journal article" date="2019" name="Int. J. Syst. Evol. Microbiol.">
        <title>The Global Catalogue of Microorganisms (GCM) 10K type strain sequencing project: providing services to taxonomists for standard genome sequencing and annotation.</title>
        <authorList>
            <consortium name="The Broad Institute Genomics Platform"/>
            <consortium name="The Broad Institute Genome Sequencing Center for Infectious Disease"/>
            <person name="Wu L."/>
            <person name="Ma J."/>
        </authorList>
    </citation>
    <scope>NUCLEOTIDE SEQUENCE [LARGE SCALE GENOMIC DNA]</scope>
    <source>
        <strain evidence="3">CCM 4481</strain>
    </source>
</reference>
<feature type="transmembrane region" description="Helical" evidence="1">
    <location>
        <begin position="6"/>
        <end position="24"/>
    </location>
</feature>
<feature type="transmembrane region" description="Helical" evidence="1">
    <location>
        <begin position="64"/>
        <end position="82"/>
    </location>
</feature>
<protein>
    <submittedName>
        <fullName evidence="2">DUF1453 domain-containing protein</fullName>
    </submittedName>
</protein>
<keyword evidence="1" id="KW-0472">Membrane</keyword>
<keyword evidence="1" id="KW-1133">Transmembrane helix</keyword>
<proteinExistence type="predicted"/>
<evidence type="ECO:0000313" key="2">
    <source>
        <dbReference type="EMBL" id="MFC4526146.1"/>
    </source>
</evidence>
<accession>A0ABV9BZR4</accession>